<organism evidence="1 2">
    <name type="scientific">Sedimentibacter hydroxybenzoicus DSM 7310</name>
    <dbReference type="NCBI Taxonomy" id="1123245"/>
    <lineage>
        <taxon>Bacteria</taxon>
        <taxon>Bacillati</taxon>
        <taxon>Bacillota</taxon>
        <taxon>Tissierellia</taxon>
        <taxon>Sedimentibacter</taxon>
    </lineage>
</organism>
<comment type="caution">
    <text evidence="1">The sequence shown here is derived from an EMBL/GenBank/DDBJ whole genome shotgun (WGS) entry which is preliminary data.</text>
</comment>
<accession>A0A974GVV0</accession>
<dbReference type="Proteomes" id="UP000611629">
    <property type="component" value="Unassembled WGS sequence"/>
</dbReference>
<evidence type="ECO:0000313" key="1">
    <source>
        <dbReference type="EMBL" id="NYB73420.1"/>
    </source>
</evidence>
<dbReference type="RefSeq" id="WP_179237097.1">
    <property type="nucleotide sequence ID" value="NZ_JACBNQ010000002.1"/>
</dbReference>
<reference evidence="1" key="1">
    <citation type="submission" date="2020-07" db="EMBL/GenBank/DDBJ databases">
        <title>Genomic analysis of a strain of Sedimentibacter Hydroxybenzoicus DSM7310.</title>
        <authorList>
            <person name="Ma S."/>
        </authorList>
    </citation>
    <scope>NUCLEOTIDE SEQUENCE</scope>
    <source>
        <strain evidence="1">DSM 7310</strain>
    </source>
</reference>
<dbReference type="AlphaFoldDB" id="A0A974GVV0"/>
<protein>
    <submittedName>
        <fullName evidence="1">Uncharacterized protein</fullName>
    </submittedName>
</protein>
<gene>
    <name evidence="1" type="ORF">HZF24_04620</name>
</gene>
<evidence type="ECO:0000313" key="2">
    <source>
        <dbReference type="Proteomes" id="UP000611629"/>
    </source>
</evidence>
<sequence>MSALNFIEGYMNGNAWEQLCVMCYRMRYQNEHYTPISAAQGGDGGIEGFTQCGIVHQCYCPEKDYSDEENYEHLRDKMTRDIGKLHKPAYIKKLCE</sequence>
<dbReference type="EMBL" id="JACBNQ010000002">
    <property type="protein sequence ID" value="NYB73420.1"/>
    <property type="molecule type" value="Genomic_DNA"/>
</dbReference>
<keyword evidence="2" id="KW-1185">Reference proteome</keyword>
<proteinExistence type="predicted"/>
<name>A0A974GVV0_SEDHY</name>